<keyword evidence="3" id="KW-1185">Reference proteome</keyword>
<evidence type="ECO:0000256" key="1">
    <source>
        <dbReference type="SAM" id="MobiDB-lite"/>
    </source>
</evidence>
<dbReference type="AlphaFoldDB" id="A0A371DJK4"/>
<protein>
    <recommendedName>
        <fullName evidence="4">DUF1766-domain-containing protein</fullName>
    </recommendedName>
</protein>
<sequence>MRYALADNSVPTPPPKDHLRLPTLTRPHSDSDAFPSSGHLQPATPQRPHLQQAPHSAPAKPALSGPDTSRLSPAQTPTKRPRASSTPPSPTASTSSSSTKGEQKVQCSGTTKLDKRCTRMVTITAPLSRLNGEDLPHYCHQHINTAFDDVKFPSHKDAGVWVDFNDWIPEYLQKETQDQLRKEMRTKHSVADVPGYIYAFEIDGLDTTRSDIVHIKVGRAVKLTKRLAEWDKQCQSKQTHLRGFWPTTKDADDGNLGRGRVQVGEPAPWCHKLERLIHLELADLAVNAPYLDPAYPNVKGGTGSSNDRSVTRSPCPDCTKVHQEIFSFRRADGRYKGKEWEEIVKPVIEKWGGFVEAYV</sequence>
<evidence type="ECO:0000313" key="2">
    <source>
        <dbReference type="EMBL" id="RDX52714.1"/>
    </source>
</evidence>
<evidence type="ECO:0008006" key="4">
    <source>
        <dbReference type="Google" id="ProtNLM"/>
    </source>
</evidence>
<organism evidence="2 3">
    <name type="scientific">Lentinus brumalis</name>
    <dbReference type="NCBI Taxonomy" id="2498619"/>
    <lineage>
        <taxon>Eukaryota</taxon>
        <taxon>Fungi</taxon>
        <taxon>Dikarya</taxon>
        <taxon>Basidiomycota</taxon>
        <taxon>Agaricomycotina</taxon>
        <taxon>Agaricomycetes</taxon>
        <taxon>Polyporales</taxon>
        <taxon>Polyporaceae</taxon>
        <taxon>Lentinus</taxon>
    </lineage>
</organism>
<proteinExistence type="predicted"/>
<feature type="compositionally biased region" description="Low complexity" evidence="1">
    <location>
        <begin position="83"/>
        <end position="100"/>
    </location>
</feature>
<dbReference type="EMBL" id="KZ857389">
    <property type="protein sequence ID" value="RDX52714.1"/>
    <property type="molecule type" value="Genomic_DNA"/>
</dbReference>
<evidence type="ECO:0000313" key="3">
    <source>
        <dbReference type="Proteomes" id="UP000256964"/>
    </source>
</evidence>
<dbReference type="PANTHER" id="PTHR28094">
    <property type="entry name" value="MEIOTICALLY UP-REGULATED GENE 113 PROTEIN"/>
    <property type="match status" value="1"/>
</dbReference>
<dbReference type="Proteomes" id="UP000256964">
    <property type="component" value="Unassembled WGS sequence"/>
</dbReference>
<dbReference type="OrthoDB" id="2417614at2759"/>
<dbReference type="Pfam" id="PF13455">
    <property type="entry name" value="MUG113"/>
    <property type="match status" value="1"/>
</dbReference>
<dbReference type="PANTHER" id="PTHR28094:SF1">
    <property type="entry name" value="MEIOTICALLY UP-REGULATED GENE 113 PROTEIN"/>
    <property type="match status" value="1"/>
</dbReference>
<dbReference type="InterPro" id="IPR053006">
    <property type="entry name" value="Meiosis_regulatory"/>
</dbReference>
<gene>
    <name evidence="2" type="ORF">OH76DRAFT_1344772</name>
</gene>
<dbReference type="STRING" id="139420.A0A371DJK4"/>
<name>A0A371DJK4_9APHY</name>
<accession>A0A371DJK4</accession>
<feature type="compositionally biased region" description="Polar residues" evidence="1">
    <location>
        <begin position="66"/>
        <end position="75"/>
    </location>
</feature>
<reference evidence="2 3" key="1">
    <citation type="journal article" date="2018" name="Biotechnol. Biofuels">
        <title>Integrative visual omics of the white-rot fungus Polyporus brumalis exposes the biotechnological potential of its oxidative enzymes for delignifying raw plant biomass.</title>
        <authorList>
            <person name="Miyauchi S."/>
            <person name="Rancon A."/>
            <person name="Drula E."/>
            <person name="Hage H."/>
            <person name="Chaduli D."/>
            <person name="Favel A."/>
            <person name="Grisel S."/>
            <person name="Henrissat B."/>
            <person name="Herpoel-Gimbert I."/>
            <person name="Ruiz-Duenas F.J."/>
            <person name="Chevret D."/>
            <person name="Hainaut M."/>
            <person name="Lin J."/>
            <person name="Wang M."/>
            <person name="Pangilinan J."/>
            <person name="Lipzen A."/>
            <person name="Lesage-Meessen L."/>
            <person name="Navarro D."/>
            <person name="Riley R."/>
            <person name="Grigoriev I.V."/>
            <person name="Zhou S."/>
            <person name="Raouche S."/>
            <person name="Rosso M.N."/>
        </authorList>
    </citation>
    <scope>NUCLEOTIDE SEQUENCE [LARGE SCALE GENOMIC DNA]</scope>
    <source>
        <strain evidence="2 3">BRFM 1820</strain>
    </source>
</reference>
<feature type="region of interest" description="Disordered" evidence="1">
    <location>
        <begin position="1"/>
        <end position="111"/>
    </location>
</feature>